<evidence type="ECO:0000259" key="3">
    <source>
        <dbReference type="SMART" id="SM00062"/>
    </source>
</evidence>
<dbReference type="Pfam" id="PF00497">
    <property type="entry name" value="SBP_bac_3"/>
    <property type="match status" value="1"/>
</dbReference>
<gene>
    <name evidence="5" type="ORF">J2X20_000220</name>
</gene>
<feature type="chain" id="PRO_5047454533" evidence="2">
    <location>
        <begin position="21"/>
        <end position="259"/>
    </location>
</feature>
<dbReference type="PANTHER" id="PTHR35936:SF17">
    <property type="entry name" value="ARGININE-BINDING EXTRACELLULAR PROTEIN ARTP"/>
    <property type="match status" value="1"/>
</dbReference>
<proteinExistence type="predicted"/>
<sequence length="259" mass="28056">MRRRSALAATTLAFAGTAMGQAARLRIGFAVGYAPFSEIGTDGQLKGFEIDVAQALSAKLGQAYTPVILEFDGLIPALQSRKIDAIMASMSITPERQQVIAFSSPYYFSPARMVMRGDTRTDVSPAGMKGKRIGVERGTIHERFLAEQFGGIQLVRYATQDQAFLDLKSGRLDATLVDAAIAQFGFLNHADGRGFGFVGPDFARDQRYYGKGIGVGLRKAEAATLGQRVDEALAALRSNGTLKTLNDRYFSFDLVTPPK</sequence>
<dbReference type="EMBL" id="JAVDXU010000001">
    <property type="protein sequence ID" value="MDR7267591.1"/>
    <property type="molecule type" value="Genomic_DNA"/>
</dbReference>
<reference evidence="5 6" key="1">
    <citation type="submission" date="2023-07" db="EMBL/GenBank/DDBJ databases">
        <title>Sorghum-associated microbial communities from plants grown in Nebraska, USA.</title>
        <authorList>
            <person name="Schachtman D."/>
        </authorList>
    </citation>
    <scope>NUCLEOTIDE SEQUENCE [LARGE SCALE GENOMIC DNA]</scope>
    <source>
        <strain evidence="5 6">BE314</strain>
    </source>
</reference>
<evidence type="ECO:0000256" key="1">
    <source>
        <dbReference type="ARBA" id="ARBA00022729"/>
    </source>
</evidence>
<keyword evidence="1 2" id="KW-0732">Signal</keyword>
<evidence type="ECO:0000259" key="4">
    <source>
        <dbReference type="SMART" id="SM00079"/>
    </source>
</evidence>
<protein>
    <submittedName>
        <fullName evidence="5">Arginine/ornithine transport system substrate-binding protein</fullName>
    </submittedName>
</protein>
<organism evidence="5 6">
    <name type="scientific">Roseateles saccharophilus</name>
    <name type="common">Pseudomonas saccharophila</name>
    <dbReference type="NCBI Taxonomy" id="304"/>
    <lineage>
        <taxon>Bacteria</taxon>
        <taxon>Pseudomonadati</taxon>
        <taxon>Pseudomonadota</taxon>
        <taxon>Betaproteobacteria</taxon>
        <taxon>Burkholderiales</taxon>
        <taxon>Sphaerotilaceae</taxon>
        <taxon>Roseateles</taxon>
    </lineage>
</organism>
<dbReference type="SMART" id="SM00079">
    <property type="entry name" value="PBPe"/>
    <property type="match status" value="1"/>
</dbReference>
<dbReference type="Gene3D" id="3.40.190.10">
    <property type="entry name" value="Periplasmic binding protein-like II"/>
    <property type="match status" value="2"/>
</dbReference>
<feature type="domain" description="Solute-binding protein family 3/N-terminal" evidence="3">
    <location>
        <begin position="24"/>
        <end position="253"/>
    </location>
</feature>
<feature type="signal peptide" evidence="2">
    <location>
        <begin position="1"/>
        <end position="20"/>
    </location>
</feature>
<dbReference type="SMART" id="SM00062">
    <property type="entry name" value="PBPb"/>
    <property type="match status" value="1"/>
</dbReference>
<accession>A0ABU1YHD2</accession>
<feature type="domain" description="Ionotropic glutamate receptor C-terminal" evidence="4">
    <location>
        <begin position="24"/>
        <end position="252"/>
    </location>
</feature>
<keyword evidence="6" id="KW-1185">Reference proteome</keyword>
<dbReference type="SUPFAM" id="SSF53850">
    <property type="entry name" value="Periplasmic binding protein-like II"/>
    <property type="match status" value="1"/>
</dbReference>
<evidence type="ECO:0000256" key="2">
    <source>
        <dbReference type="SAM" id="SignalP"/>
    </source>
</evidence>
<evidence type="ECO:0000313" key="6">
    <source>
        <dbReference type="Proteomes" id="UP001180453"/>
    </source>
</evidence>
<dbReference type="Proteomes" id="UP001180453">
    <property type="component" value="Unassembled WGS sequence"/>
</dbReference>
<dbReference type="InterPro" id="IPR001320">
    <property type="entry name" value="Iontro_rcpt_C"/>
</dbReference>
<dbReference type="PANTHER" id="PTHR35936">
    <property type="entry name" value="MEMBRANE-BOUND LYTIC MUREIN TRANSGLYCOSYLASE F"/>
    <property type="match status" value="1"/>
</dbReference>
<name>A0ABU1YHD2_ROSSA</name>
<dbReference type="InterPro" id="IPR001638">
    <property type="entry name" value="Solute-binding_3/MltF_N"/>
</dbReference>
<evidence type="ECO:0000313" key="5">
    <source>
        <dbReference type="EMBL" id="MDR7267591.1"/>
    </source>
</evidence>
<comment type="caution">
    <text evidence="5">The sequence shown here is derived from an EMBL/GenBank/DDBJ whole genome shotgun (WGS) entry which is preliminary data.</text>
</comment>
<dbReference type="RefSeq" id="WP_310259599.1">
    <property type="nucleotide sequence ID" value="NZ_JAVDXU010000001.1"/>
</dbReference>